<reference evidence="1 2" key="1">
    <citation type="submission" date="2022-10" db="EMBL/GenBank/DDBJ databases">
        <authorList>
            <person name="Xie J."/>
            <person name="Shen N."/>
        </authorList>
    </citation>
    <scope>NUCLEOTIDE SEQUENCE [LARGE SCALE GENOMIC DNA]</scope>
    <source>
        <strain evidence="1 2">YIM65594</strain>
    </source>
</reference>
<organism evidence="1 2">
    <name type="scientific">Streptomyces endophyticus</name>
    <dbReference type="NCBI Taxonomy" id="714166"/>
    <lineage>
        <taxon>Bacteria</taxon>
        <taxon>Bacillati</taxon>
        <taxon>Actinomycetota</taxon>
        <taxon>Actinomycetes</taxon>
        <taxon>Kitasatosporales</taxon>
        <taxon>Streptomycetaceae</taxon>
        <taxon>Streptomyces</taxon>
    </lineage>
</organism>
<protein>
    <submittedName>
        <fullName evidence="1">Type II toxin-antitoxin system RelE/ParE family toxin</fullName>
    </submittedName>
</protein>
<proteinExistence type="predicted"/>
<evidence type="ECO:0000313" key="1">
    <source>
        <dbReference type="EMBL" id="MEB8339432.1"/>
    </source>
</evidence>
<dbReference type="Pfam" id="PF05973">
    <property type="entry name" value="Gp49"/>
    <property type="match status" value="1"/>
</dbReference>
<dbReference type="RefSeq" id="WP_326017561.1">
    <property type="nucleotide sequence ID" value="NZ_JAOZYC010000119.1"/>
</dbReference>
<evidence type="ECO:0000313" key="2">
    <source>
        <dbReference type="Proteomes" id="UP001354931"/>
    </source>
</evidence>
<sequence>MPYKIVVVEPACSWLHSLRQSDRGTLLQIAQALNVLEQEGPALGRPLVDRIAHSALPNLKELRPGSSGTTEVRLLFAFDVERNAVILVGGDKAGDWSRWCRSAIKAAEEAYAVYVKESS</sequence>
<dbReference type="InterPro" id="IPR009241">
    <property type="entry name" value="HigB-like"/>
</dbReference>
<keyword evidence="2" id="KW-1185">Reference proteome</keyword>
<comment type="caution">
    <text evidence="1">The sequence shown here is derived from an EMBL/GenBank/DDBJ whole genome shotgun (WGS) entry which is preliminary data.</text>
</comment>
<dbReference type="Proteomes" id="UP001354931">
    <property type="component" value="Unassembled WGS sequence"/>
</dbReference>
<name>A0ABU6F9F7_9ACTN</name>
<dbReference type="EMBL" id="JAOZYC010000119">
    <property type="protein sequence ID" value="MEB8339432.1"/>
    <property type="molecule type" value="Genomic_DNA"/>
</dbReference>
<accession>A0ABU6F9F7</accession>
<gene>
    <name evidence="1" type="ORF">OKJ99_18220</name>
</gene>